<evidence type="ECO:0000256" key="2">
    <source>
        <dbReference type="ARBA" id="ARBA00005065"/>
    </source>
</evidence>
<comment type="catalytic activity">
    <reaction evidence="11">
        <text>iminosuccinate + dihydroxyacetone phosphate = quinolinate + phosphate + 2 H2O + H(+)</text>
        <dbReference type="Rhea" id="RHEA:25888"/>
        <dbReference type="ChEBI" id="CHEBI:15377"/>
        <dbReference type="ChEBI" id="CHEBI:15378"/>
        <dbReference type="ChEBI" id="CHEBI:29959"/>
        <dbReference type="ChEBI" id="CHEBI:43474"/>
        <dbReference type="ChEBI" id="CHEBI:57642"/>
        <dbReference type="ChEBI" id="CHEBI:77875"/>
        <dbReference type="EC" id="2.5.1.72"/>
    </reaction>
    <physiologicalReaction direction="left-to-right" evidence="11">
        <dbReference type="Rhea" id="RHEA:25889"/>
    </physiologicalReaction>
</comment>
<keyword evidence="7 13" id="KW-0808">Transferase</keyword>
<feature type="binding site" evidence="13">
    <location>
        <begin position="137"/>
        <end position="139"/>
    </location>
    <ligand>
        <name>iminosuccinate</name>
        <dbReference type="ChEBI" id="CHEBI:77875"/>
    </ligand>
</feature>
<keyword evidence="8 13" id="KW-0479">Metal-binding</keyword>
<evidence type="ECO:0000256" key="10">
    <source>
        <dbReference type="ARBA" id="ARBA00023014"/>
    </source>
</evidence>
<keyword evidence="15" id="KW-1185">Reference proteome</keyword>
<evidence type="ECO:0000256" key="13">
    <source>
        <dbReference type="HAMAP-Rule" id="MF_00569"/>
    </source>
</evidence>
<protein>
    <recommendedName>
        <fullName evidence="12 13">Quinolinate synthase</fullName>
        <ecNumber evidence="3 13">2.5.1.72</ecNumber>
    </recommendedName>
</protein>
<dbReference type="PANTHER" id="PTHR30573">
    <property type="entry name" value="QUINOLINATE SYNTHETASE A"/>
    <property type="match status" value="1"/>
</dbReference>
<evidence type="ECO:0000256" key="12">
    <source>
        <dbReference type="ARBA" id="ARBA00073059"/>
    </source>
</evidence>
<comment type="pathway">
    <text evidence="2 13">Cofactor biosynthesis; NAD(+) biosynthesis; quinolinate from iminoaspartate: step 1/1.</text>
</comment>
<gene>
    <name evidence="13" type="primary">nadA</name>
    <name evidence="14" type="ORF">CVV65_09025</name>
</gene>
<feature type="binding site" evidence="13">
    <location>
        <position position="316"/>
    </location>
    <ligand>
        <name>[4Fe-4S] cluster</name>
        <dbReference type="ChEBI" id="CHEBI:49883"/>
    </ligand>
</feature>
<comment type="cofactor">
    <cofactor evidence="13">
        <name>[4Fe-4S] cluster</name>
        <dbReference type="ChEBI" id="CHEBI:49883"/>
    </cofactor>
    <text evidence="13">Binds 1 [4Fe-4S] cluster per subunit.</text>
</comment>
<dbReference type="PANTHER" id="PTHR30573:SF0">
    <property type="entry name" value="QUINOLINATE SYNTHASE, CHLOROPLASTIC"/>
    <property type="match status" value="1"/>
</dbReference>
<organism evidence="14 15">
    <name type="scientific">Kyrpidia spormannii</name>
    <dbReference type="NCBI Taxonomy" id="2055160"/>
    <lineage>
        <taxon>Bacteria</taxon>
        <taxon>Bacillati</taxon>
        <taxon>Bacillota</taxon>
        <taxon>Bacilli</taxon>
        <taxon>Bacillales</taxon>
        <taxon>Alicyclobacillaceae</taxon>
        <taxon>Kyrpidia</taxon>
    </lineage>
</organism>
<dbReference type="InterPro" id="IPR023515">
    <property type="entry name" value="Quinolinate_synth_A_type3"/>
</dbReference>
<proteinExistence type="inferred from homology"/>
<accession>A0A2K8N6T9</accession>
<comment type="function">
    <text evidence="1 13">Catalyzes the condensation of iminoaspartate with dihydroxyacetone phosphate to form quinolinate.</text>
</comment>
<comment type="similarity">
    <text evidence="13">Belongs to the quinolinate synthase family. Type 3 subfamily.</text>
</comment>
<evidence type="ECO:0000256" key="11">
    <source>
        <dbReference type="ARBA" id="ARBA00050125"/>
    </source>
</evidence>
<dbReference type="Proteomes" id="UP000231932">
    <property type="component" value="Chromosome"/>
</dbReference>
<dbReference type="GO" id="GO:0008987">
    <property type="term" value="F:quinolinate synthetase A activity"/>
    <property type="evidence" value="ECO:0007669"/>
    <property type="project" value="UniProtKB-UniRule"/>
</dbReference>
<evidence type="ECO:0000256" key="7">
    <source>
        <dbReference type="ARBA" id="ARBA00022679"/>
    </source>
</evidence>
<evidence type="ECO:0000256" key="5">
    <source>
        <dbReference type="ARBA" id="ARBA00022490"/>
    </source>
</evidence>
<evidence type="ECO:0000313" key="14">
    <source>
        <dbReference type="EMBL" id="ATY85048.1"/>
    </source>
</evidence>
<dbReference type="SUPFAM" id="SSF142754">
    <property type="entry name" value="NadA-like"/>
    <property type="match status" value="1"/>
</dbReference>
<dbReference type="GO" id="GO:0005829">
    <property type="term" value="C:cytosol"/>
    <property type="evidence" value="ECO:0007669"/>
    <property type="project" value="TreeGrafter"/>
</dbReference>
<evidence type="ECO:0000256" key="9">
    <source>
        <dbReference type="ARBA" id="ARBA00023004"/>
    </source>
</evidence>
<dbReference type="UniPathway" id="UPA00253">
    <property type="reaction ID" value="UER00327"/>
</dbReference>
<evidence type="ECO:0000256" key="8">
    <source>
        <dbReference type="ARBA" id="ARBA00022723"/>
    </source>
</evidence>
<keyword evidence="10 13" id="KW-0411">Iron-sulfur</keyword>
<sequence length="364" mass="40408">MAFAECLTPGIAELSRYSSEELDERIAEAKRALNNQVVILGHHYQREDVIRFADYRGDSLQLSRIAAGLTDVQYIVFCGVHFMAETADILTGDRQTVILPDHNAGCSMADMADAQDVEEAWELLTDQYGDTLLPVTYVNSSASVKAFVGRHGGLTCTSSNADRVFEYALSIKPRILFLPDQHLGRNTAVKLGIPLEATAVYDPGEMELSFPHGGQDPKVILWKGHCSVHQRFEPGHVRAVREKYPGIKVIVHPECPYETVQLADASGSTDFIIRTIRQAPPGTQWAVGTEHNLVHRLAKEHPEQMIISLNEMVCPCLTMNRIDRPHLADSLESLVHGQPTGVIHVPEDTARWARLAIDRMLDVS</sequence>
<evidence type="ECO:0000256" key="1">
    <source>
        <dbReference type="ARBA" id="ARBA00003791"/>
    </source>
</evidence>
<feature type="binding site" evidence="13">
    <location>
        <position position="226"/>
    </location>
    <ligand>
        <name>[4Fe-4S] cluster</name>
        <dbReference type="ChEBI" id="CHEBI:49883"/>
    </ligand>
</feature>
<feature type="binding site" evidence="13">
    <location>
        <position position="106"/>
    </location>
    <ligand>
        <name>[4Fe-4S] cluster</name>
        <dbReference type="ChEBI" id="CHEBI:49883"/>
    </ligand>
</feature>
<dbReference type="OrthoDB" id="9801204at2"/>
<dbReference type="InterPro" id="IPR003473">
    <property type="entry name" value="NadA"/>
</dbReference>
<feature type="binding site" evidence="13">
    <location>
        <begin position="252"/>
        <end position="254"/>
    </location>
    <ligand>
        <name>iminosuccinate</name>
        <dbReference type="ChEBI" id="CHEBI:77875"/>
    </ligand>
</feature>
<dbReference type="NCBIfam" id="TIGR00550">
    <property type="entry name" value="nadA"/>
    <property type="match status" value="1"/>
</dbReference>
<dbReference type="EMBL" id="CP024955">
    <property type="protein sequence ID" value="ATY85048.1"/>
    <property type="molecule type" value="Genomic_DNA"/>
</dbReference>
<feature type="binding site" evidence="13">
    <location>
        <position position="42"/>
    </location>
    <ligand>
        <name>iminosuccinate</name>
        <dbReference type="ChEBI" id="CHEBI:77875"/>
    </ligand>
</feature>
<dbReference type="GO" id="GO:0051539">
    <property type="term" value="F:4 iron, 4 sulfur cluster binding"/>
    <property type="evidence" value="ECO:0007669"/>
    <property type="project" value="UniProtKB-KW"/>
</dbReference>
<keyword evidence="4 13" id="KW-0004">4Fe-4S</keyword>
<dbReference type="GO" id="GO:0046872">
    <property type="term" value="F:metal ion binding"/>
    <property type="evidence" value="ECO:0007669"/>
    <property type="project" value="UniProtKB-KW"/>
</dbReference>
<evidence type="ECO:0000256" key="3">
    <source>
        <dbReference type="ARBA" id="ARBA00012669"/>
    </source>
</evidence>
<dbReference type="KEGG" id="kyr:CVV65_09025"/>
<feature type="binding site" evidence="13">
    <location>
        <position position="59"/>
    </location>
    <ligand>
        <name>iminosuccinate</name>
        <dbReference type="ChEBI" id="CHEBI:77875"/>
    </ligand>
</feature>
<keyword evidence="6 13" id="KW-0662">Pyridine nucleotide biosynthesis</keyword>
<dbReference type="Pfam" id="PF02445">
    <property type="entry name" value="NadA"/>
    <property type="match status" value="1"/>
</dbReference>
<dbReference type="GO" id="GO:0034628">
    <property type="term" value="P:'de novo' NAD+ biosynthetic process from L-aspartate"/>
    <property type="evidence" value="ECO:0007669"/>
    <property type="project" value="TreeGrafter"/>
</dbReference>
<comment type="subcellular location">
    <subcellularLocation>
        <location evidence="13">Cytoplasm</location>
    </subcellularLocation>
</comment>
<dbReference type="AlphaFoldDB" id="A0A2K8N6T9"/>
<feature type="binding site" evidence="13">
    <location>
        <position position="158"/>
    </location>
    <ligand>
        <name>iminosuccinate</name>
        <dbReference type="ChEBI" id="CHEBI:77875"/>
    </ligand>
</feature>
<dbReference type="NCBIfam" id="NF006883">
    <property type="entry name" value="PRK09375.2-4"/>
    <property type="match status" value="1"/>
</dbReference>
<evidence type="ECO:0000256" key="4">
    <source>
        <dbReference type="ARBA" id="ARBA00022485"/>
    </source>
</evidence>
<name>A0A2K8N6T9_9BACL</name>
<evidence type="ECO:0000313" key="15">
    <source>
        <dbReference type="Proteomes" id="UP000231932"/>
    </source>
</evidence>
<feature type="binding site" evidence="13">
    <location>
        <position position="269"/>
    </location>
    <ligand>
        <name>iminosuccinate</name>
        <dbReference type="ChEBI" id="CHEBI:77875"/>
    </ligand>
</feature>
<dbReference type="InterPro" id="IPR036094">
    <property type="entry name" value="NadA_sf"/>
</dbReference>
<dbReference type="EC" id="2.5.1.72" evidence="3 13"/>
<dbReference type="Gene3D" id="3.40.50.10800">
    <property type="entry name" value="NadA-like"/>
    <property type="match status" value="3"/>
</dbReference>
<dbReference type="FunFam" id="3.40.50.10800:FF:000001">
    <property type="entry name" value="Quinolinate synthase A"/>
    <property type="match status" value="1"/>
</dbReference>
<reference evidence="15" key="1">
    <citation type="submission" date="2017-11" db="EMBL/GenBank/DDBJ databases">
        <title>Complete Genome Sequence of Kyrpidia sp. Strain EA-1, a thermophilic, hydrogen-oxidizing Bacterium, isolated from the Azores.</title>
        <authorList>
            <person name="Reiner J.E."/>
            <person name="Lapp C.J."/>
            <person name="Bunk B."/>
            <person name="Gescher J."/>
        </authorList>
    </citation>
    <scope>NUCLEOTIDE SEQUENCE [LARGE SCALE GENOMIC DNA]</scope>
    <source>
        <strain evidence="15">EA-1</strain>
    </source>
</reference>
<evidence type="ECO:0000256" key="6">
    <source>
        <dbReference type="ARBA" id="ARBA00022642"/>
    </source>
</evidence>
<keyword evidence="5 13" id="KW-0963">Cytoplasm</keyword>
<keyword evidence="9 13" id="KW-0408">Iron</keyword>
<dbReference type="RefSeq" id="WP_100667846.1">
    <property type="nucleotide sequence ID" value="NZ_CP024955.1"/>
</dbReference>
<dbReference type="HAMAP" id="MF_00569">
    <property type="entry name" value="NadA_type3"/>
    <property type="match status" value="1"/>
</dbReference>